<accession>A0ABR1XFR9</accession>
<evidence type="ECO:0000256" key="1">
    <source>
        <dbReference type="SAM" id="MobiDB-lite"/>
    </source>
</evidence>
<dbReference type="Proteomes" id="UP001456524">
    <property type="component" value="Unassembled WGS sequence"/>
</dbReference>
<protein>
    <submittedName>
        <fullName evidence="2">Uncharacterized protein</fullName>
    </submittedName>
</protein>
<feature type="region of interest" description="Disordered" evidence="1">
    <location>
        <begin position="1"/>
        <end position="43"/>
    </location>
</feature>
<evidence type="ECO:0000313" key="2">
    <source>
        <dbReference type="EMBL" id="KAK8152635.1"/>
    </source>
</evidence>
<dbReference type="EMBL" id="JBBWUH010000014">
    <property type="protein sequence ID" value="KAK8152635.1"/>
    <property type="molecule type" value="Genomic_DNA"/>
</dbReference>
<organism evidence="2 3">
    <name type="scientific">Phyllosticta citrichinensis</name>
    <dbReference type="NCBI Taxonomy" id="1130410"/>
    <lineage>
        <taxon>Eukaryota</taxon>
        <taxon>Fungi</taxon>
        <taxon>Dikarya</taxon>
        <taxon>Ascomycota</taxon>
        <taxon>Pezizomycotina</taxon>
        <taxon>Dothideomycetes</taxon>
        <taxon>Dothideomycetes incertae sedis</taxon>
        <taxon>Botryosphaeriales</taxon>
        <taxon>Phyllostictaceae</taxon>
        <taxon>Phyllosticta</taxon>
    </lineage>
</organism>
<name>A0ABR1XFR9_9PEZI</name>
<reference evidence="2 3" key="1">
    <citation type="journal article" date="2022" name="G3 (Bethesda)">
        <title>Enemy or ally: a genomic approach to elucidate the lifestyle of Phyllosticta citrichinaensis.</title>
        <authorList>
            <person name="Buijs V.A."/>
            <person name="Groenewald J.Z."/>
            <person name="Haridas S."/>
            <person name="LaButti K.M."/>
            <person name="Lipzen A."/>
            <person name="Martin F.M."/>
            <person name="Barry K."/>
            <person name="Grigoriev I.V."/>
            <person name="Crous P.W."/>
            <person name="Seidl M.F."/>
        </authorList>
    </citation>
    <scope>NUCLEOTIDE SEQUENCE [LARGE SCALE GENOMIC DNA]</scope>
    <source>
        <strain evidence="2 3">CBS 129764</strain>
    </source>
</reference>
<keyword evidence="3" id="KW-1185">Reference proteome</keyword>
<evidence type="ECO:0000313" key="3">
    <source>
        <dbReference type="Proteomes" id="UP001456524"/>
    </source>
</evidence>
<proteinExistence type="predicted"/>
<gene>
    <name evidence="2" type="ORF">IWX90DRAFT_85376</name>
</gene>
<sequence>MGAMFIGRGRAKMPRNKEPINQGQDRTGRPHHHHSRSRENAAYHGGRGGGGGCSSSSNSQQAEPAYCCCCCCCCCCWAAHLIASHHRRIRGWSEREPSWRPHLTPPPVCLFIVCVRGWIGEEEDLQSCSGSCPRRTDGTRVIYTYGRRRAVGTYWQSVVWFGGQPVLSPFFLFNMDIIRHVESVVTMLSLRAIGSAPLQRLAESFAAASSRQKSRKRHPPGQPATCLRRTRMRANRCHANAIPHARHADWRE</sequence>
<comment type="caution">
    <text evidence="2">The sequence shown here is derived from an EMBL/GenBank/DDBJ whole genome shotgun (WGS) entry which is preliminary data.</text>
</comment>